<keyword evidence="2" id="KW-0378">Hydrolase</keyword>
<dbReference type="Gene3D" id="1.10.1200.10">
    <property type="entry name" value="ACP-like"/>
    <property type="match status" value="1"/>
</dbReference>
<dbReference type="GO" id="GO:0016829">
    <property type="term" value="F:lyase activity"/>
    <property type="evidence" value="ECO:0007669"/>
    <property type="project" value="UniProtKB-KW"/>
</dbReference>
<sequence>MGASGALTLEEIRADVVEVLELDGEEVTDDEDLIDVGMDSIRVMHLVAKWRAAGADVDLVRLAEDPTITGWYRLLGAG</sequence>
<organism evidence="2 3">
    <name type="scientific">Amycolatopsis endophytica</name>
    <dbReference type="NCBI Taxonomy" id="860233"/>
    <lineage>
        <taxon>Bacteria</taxon>
        <taxon>Bacillati</taxon>
        <taxon>Actinomycetota</taxon>
        <taxon>Actinomycetes</taxon>
        <taxon>Pseudonocardiales</taxon>
        <taxon>Pseudonocardiaceae</taxon>
        <taxon>Amycolatopsis</taxon>
    </lineage>
</organism>
<keyword evidence="3" id="KW-1185">Reference proteome</keyword>
<dbReference type="AlphaFoldDB" id="A0A853BCS4"/>
<dbReference type="EC" id="3.3.2.1" evidence="2"/>
<dbReference type="EMBL" id="JACCFK010000002">
    <property type="protein sequence ID" value="NYI92532.1"/>
    <property type="molecule type" value="Genomic_DNA"/>
</dbReference>
<keyword evidence="2" id="KW-0456">Lyase</keyword>
<dbReference type="Pfam" id="PF00550">
    <property type="entry name" value="PP-binding"/>
    <property type="match status" value="1"/>
</dbReference>
<dbReference type="InterPro" id="IPR009081">
    <property type="entry name" value="PP-bd_ACP"/>
</dbReference>
<dbReference type="RefSeq" id="WP_179776856.1">
    <property type="nucleotide sequence ID" value="NZ_JACCFK010000002.1"/>
</dbReference>
<reference evidence="2 3" key="1">
    <citation type="submission" date="2020-07" db="EMBL/GenBank/DDBJ databases">
        <title>Sequencing the genomes of 1000 actinobacteria strains.</title>
        <authorList>
            <person name="Klenk H.-P."/>
        </authorList>
    </citation>
    <scope>NUCLEOTIDE SEQUENCE [LARGE SCALE GENOMIC DNA]</scope>
    <source>
        <strain evidence="2 3">DSM 104006</strain>
    </source>
</reference>
<dbReference type="Proteomes" id="UP000549616">
    <property type="component" value="Unassembled WGS sequence"/>
</dbReference>
<dbReference type="InterPro" id="IPR036736">
    <property type="entry name" value="ACP-like_sf"/>
</dbReference>
<dbReference type="PROSITE" id="PS50075">
    <property type="entry name" value="CARRIER"/>
    <property type="match status" value="1"/>
</dbReference>
<evidence type="ECO:0000259" key="1">
    <source>
        <dbReference type="PROSITE" id="PS50075"/>
    </source>
</evidence>
<accession>A0A853BCS4</accession>
<evidence type="ECO:0000313" key="2">
    <source>
        <dbReference type="EMBL" id="NYI92532.1"/>
    </source>
</evidence>
<evidence type="ECO:0000313" key="3">
    <source>
        <dbReference type="Proteomes" id="UP000549616"/>
    </source>
</evidence>
<protein>
    <submittedName>
        <fullName evidence="2">Bifunctional isochorismate lyase/aryl carrier protein</fullName>
        <ecNumber evidence="2">3.3.2.1</ecNumber>
    </submittedName>
</protein>
<feature type="domain" description="Carrier" evidence="1">
    <location>
        <begin position="3"/>
        <end position="78"/>
    </location>
</feature>
<proteinExistence type="predicted"/>
<dbReference type="GO" id="GO:0008908">
    <property type="term" value="F:isochorismatase activity"/>
    <property type="evidence" value="ECO:0007669"/>
    <property type="project" value="UniProtKB-EC"/>
</dbReference>
<dbReference type="SUPFAM" id="SSF47336">
    <property type="entry name" value="ACP-like"/>
    <property type="match status" value="1"/>
</dbReference>
<comment type="caution">
    <text evidence="2">The sequence shown here is derived from an EMBL/GenBank/DDBJ whole genome shotgun (WGS) entry which is preliminary data.</text>
</comment>
<name>A0A853BCS4_9PSEU</name>
<gene>
    <name evidence="2" type="ORF">HNR02_005907</name>
</gene>